<dbReference type="Proteomes" id="UP000763641">
    <property type="component" value="Unassembled WGS sequence"/>
</dbReference>
<gene>
    <name evidence="2" type="ORF">ILT43_11520</name>
</gene>
<organism evidence="2 3">
    <name type="scientific">Sphingomonas longa</name>
    <dbReference type="NCBI Taxonomy" id="2778730"/>
    <lineage>
        <taxon>Bacteria</taxon>
        <taxon>Pseudomonadati</taxon>
        <taxon>Pseudomonadota</taxon>
        <taxon>Alphaproteobacteria</taxon>
        <taxon>Sphingomonadales</taxon>
        <taxon>Sphingomonadaceae</taxon>
        <taxon>Sphingomonas</taxon>
    </lineage>
</organism>
<name>A0ABS2DA95_9SPHN</name>
<dbReference type="EMBL" id="JAFEMC010000003">
    <property type="protein sequence ID" value="MBM6577006.1"/>
    <property type="molecule type" value="Genomic_DNA"/>
</dbReference>
<evidence type="ECO:0000313" key="2">
    <source>
        <dbReference type="EMBL" id="MBM6577006.1"/>
    </source>
</evidence>
<evidence type="ECO:0000313" key="3">
    <source>
        <dbReference type="Proteomes" id="UP000763641"/>
    </source>
</evidence>
<evidence type="ECO:0000256" key="1">
    <source>
        <dbReference type="SAM" id="MobiDB-lite"/>
    </source>
</evidence>
<protein>
    <submittedName>
        <fullName evidence="2">Uncharacterized protein</fullName>
    </submittedName>
</protein>
<comment type="caution">
    <text evidence="2">The sequence shown here is derived from an EMBL/GenBank/DDBJ whole genome shotgun (WGS) entry which is preliminary data.</text>
</comment>
<feature type="region of interest" description="Disordered" evidence="1">
    <location>
        <begin position="236"/>
        <end position="274"/>
    </location>
</feature>
<accession>A0ABS2DA95</accession>
<sequence length="274" mass="30412">MDDSKTRKAPPAAAAPRDPATLDMPEAAADDRSRTVATVPEPPVLDANGFDPHDFEWRPVLRRPRSDGWTPELQRRFVEALADTGIVADACRSLDISVQSAYRLRRSAGAESFARAWDAAVAAAATRLIDVAMTRAIDGVDIPVFDRDGCRIGSKRHYSDRLMMFLLRAYRPDRFRHAEQDTRPAAEPMPATPPLEVAAATLGPVTPAEPHLLMPPQELADEIACLLDERDPVPVPLDRFVHPRNAPDHPKAIDRALRRHRRDMERDGDGSDDE</sequence>
<feature type="region of interest" description="Disordered" evidence="1">
    <location>
        <begin position="1"/>
        <end position="47"/>
    </location>
</feature>
<dbReference type="RefSeq" id="WP_204199109.1">
    <property type="nucleotide sequence ID" value="NZ_JAFEMC010000003.1"/>
</dbReference>
<keyword evidence="3" id="KW-1185">Reference proteome</keyword>
<reference evidence="2 3" key="1">
    <citation type="submission" date="2020-12" db="EMBL/GenBank/DDBJ databases">
        <title>Sphingomonas sp.</title>
        <authorList>
            <person name="Kim M.K."/>
        </authorList>
    </citation>
    <scope>NUCLEOTIDE SEQUENCE [LARGE SCALE GENOMIC DNA]</scope>
    <source>
        <strain evidence="2 3">BT552</strain>
    </source>
</reference>
<proteinExistence type="predicted"/>
<feature type="compositionally biased region" description="Basic and acidic residues" evidence="1">
    <location>
        <begin position="239"/>
        <end position="274"/>
    </location>
</feature>
<feature type="compositionally biased region" description="Low complexity" evidence="1">
    <location>
        <begin position="9"/>
        <end position="19"/>
    </location>
</feature>